<evidence type="ECO:0000313" key="2">
    <source>
        <dbReference type="Proteomes" id="UP000434276"/>
    </source>
</evidence>
<name>A0A5S9XIQ4_ARATH</name>
<dbReference type="InterPro" id="IPR021109">
    <property type="entry name" value="Peptidase_aspartic_dom_sf"/>
</dbReference>
<sequence>MATKAAQTIPATIVIDLEANLDQFVQNFEDKLDSIVQRLQAQQKEHRQGMHEIFANFFPETACDEPPTMKNQEHHELHQSFQRRIILAGKEESILHKLAGEDVFMLIEAIIRTRFHQLFYEHIQDDASRDKHIGFSSDYEGSQSHELSGGANIRRNSRKLNQVRDNKEGYIRSMKQSVVPRSQSKGVDLGRVFCFGFQRTNPQMAMKGNSWRSYFYKEEINNNVAPRTEPYGDQATQVELMSFIMVEGNTYGYGNEWEGLLEDFKTIRQVKRQSTTEFTKGKDMRFYGFISCHKVVVVIDSGATNNFISDELALVLKLPTSTTNQASVLLGQRQCTQTIGTCFGINLLVQEVEINENFLLLDLTKTDVDVILGYGGSQNLERQWLIWLNQDFSFFHNQQWVTLCAKDKELEQVTTKVKMKSEYEQEKIDHYLEDKVVLKGGSKAMWGGIAKDIPWKQKMSGESLAKEIPWKQKISGESRKNFSESMLKVSRLKSAQTIGNYGGLEAQQGSLGVMPMGYKGVGEKQEEFPLRLIFIGEAGQSPRPPKLFCGKVLGQEGSLFQKHKGEKGGHLNLWLMTNGGKSWLEAGICLKLQNGVFECCKIS</sequence>
<dbReference type="AlphaFoldDB" id="A0A5S9XIQ4"/>
<proteinExistence type="predicted"/>
<dbReference type="ExpressionAtlas" id="A0A5S9XIQ4">
    <property type="expression patterns" value="differential"/>
</dbReference>
<dbReference type="Gene3D" id="2.40.70.10">
    <property type="entry name" value="Acid Proteases"/>
    <property type="match status" value="1"/>
</dbReference>
<protein>
    <submittedName>
        <fullName evidence="1">Uncharacterized protein</fullName>
    </submittedName>
</protein>
<dbReference type="Proteomes" id="UP000434276">
    <property type="component" value="Unassembled WGS sequence"/>
</dbReference>
<dbReference type="Pfam" id="PF08284">
    <property type="entry name" value="RVP_2"/>
    <property type="match status" value="1"/>
</dbReference>
<accession>A0A5S9XIQ4</accession>
<dbReference type="CDD" id="cd00303">
    <property type="entry name" value="retropepsin_like"/>
    <property type="match status" value="1"/>
</dbReference>
<evidence type="ECO:0000313" key="1">
    <source>
        <dbReference type="EMBL" id="CAA0384212.1"/>
    </source>
</evidence>
<gene>
    <name evidence="1" type="ORF">C24_LOCUS14403</name>
</gene>
<organism evidence="1 2">
    <name type="scientific">Arabidopsis thaliana</name>
    <name type="common">Mouse-ear cress</name>
    <dbReference type="NCBI Taxonomy" id="3702"/>
    <lineage>
        <taxon>Eukaryota</taxon>
        <taxon>Viridiplantae</taxon>
        <taxon>Streptophyta</taxon>
        <taxon>Embryophyta</taxon>
        <taxon>Tracheophyta</taxon>
        <taxon>Spermatophyta</taxon>
        <taxon>Magnoliopsida</taxon>
        <taxon>eudicotyledons</taxon>
        <taxon>Gunneridae</taxon>
        <taxon>Pentapetalae</taxon>
        <taxon>rosids</taxon>
        <taxon>malvids</taxon>
        <taxon>Brassicales</taxon>
        <taxon>Brassicaceae</taxon>
        <taxon>Camelineae</taxon>
        <taxon>Arabidopsis</taxon>
    </lineage>
</organism>
<reference evidence="1 2" key="1">
    <citation type="submission" date="2019-12" db="EMBL/GenBank/DDBJ databases">
        <authorList>
            <person name="Jiao W.-B."/>
            <person name="Schneeberger K."/>
        </authorList>
    </citation>
    <scope>NUCLEOTIDE SEQUENCE [LARGE SCALE GENOMIC DNA]</scope>
    <source>
        <strain evidence="2">cv. C24</strain>
    </source>
</reference>
<dbReference type="EMBL" id="CACSHJ010000089">
    <property type="protein sequence ID" value="CAA0384212.1"/>
    <property type="molecule type" value="Genomic_DNA"/>
</dbReference>